<comment type="caution">
    <text evidence="3">The sequence shown here is derived from an EMBL/GenBank/DDBJ whole genome shotgun (WGS) entry which is preliminary data.</text>
</comment>
<dbReference type="AlphaFoldDB" id="A0A2R7YZT7"/>
<feature type="signal peptide" evidence="1">
    <location>
        <begin position="1"/>
        <end position="27"/>
    </location>
</feature>
<dbReference type="NCBIfam" id="TIGR02669">
    <property type="entry name" value="SpoIID_LytB"/>
    <property type="match status" value="1"/>
</dbReference>
<reference evidence="3 4" key="1">
    <citation type="submission" date="2018-03" db="EMBL/GenBank/DDBJ databases">
        <authorList>
            <person name="Keele B.F."/>
        </authorList>
    </citation>
    <scope>NUCLEOTIDE SEQUENCE [LARGE SCALE GENOMIC DNA]</scope>
    <source>
        <strain evidence="3 4">IB-3</strain>
    </source>
</reference>
<dbReference type="Pfam" id="PF08486">
    <property type="entry name" value="SpoIID"/>
    <property type="match status" value="1"/>
</dbReference>
<evidence type="ECO:0000313" key="3">
    <source>
        <dbReference type="EMBL" id="PUA81893.1"/>
    </source>
</evidence>
<dbReference type="GO" id="GO:0030435">
    <property type="term" value="P:sporulation resulting in formation of a cellular spore"/>
    <property type="evidence" value="ECO:0007669"/>
    <property type="project" value="InterPro"/>
</dbReference>
<evidence type="ECO:0000313" key="4">
    <source>
        <dbReference type="Proteomes" id="UP000244867"/>
    </source>
</evidence>
<dbReference type="EMBL" id="PYXZ01000002">
    <property type="protein sequence ID" value="PUA81893.1"/>
    <property type="molecule type" value="Genomic_DNA"/>
</dbReference>
<feature type="chain" id="PRO_5039164597" evidence="1">
    <location>
        <begin position="28"/>
        <end position="405"/>
    </location>
</feature>
<sequence length="405" mass="43530">MRRLTSSLATLLAVALGTVVLAAPAHAGRRAEVFPVTGNSTITLTGHGYGHGRGLSQYGAEGAARQGLTWQQITEFYYPGTSWGDLRGSIKVLITADTSSDVHVLAQPGLKVTRLNPRTTWDLPTNGARRWRLQPRGASTLVQFKVAIGWQTWRAFGGEGEFSAASKKIALVKGGTTSTYRGRLRSAMPTPGSATRDTVNILSMEQYLRGVVPLEIPATWSPDAVSAQAVAARTYAAAERSHPNAAHYEICDTTACQVYGGYDVEHPAATAAIKATARQGLFYDGRPAFTQFSASSGGWVSAGSAPYLVAKEDPYDGWDGNKFHAWTLEIDDALIEQHYPTIGDLTSIEVATRDDNGEWGGRVRAMTLFGNAGRVDLSGDSLRTELGLKSSWFTFTVTPTSARRG</sequence>
<dbReference type="InterPro" id="IPR013486">
    <property type="entry name" value="SpoIID/LytB"/>
</dbReference>
<proteinExistence type="predicted"/>
<protein>
    <submittedName>
        <fullName evidence="3">SpoIID/LytB domain-containing protein</fullName>
    </submittedName>
</protein>
<evidence type="ECO:0000256" key="1">
    <source>
        <dbReference type="SAM" id="SignalP"/>
    </source>
</evidence>
<dbReference type="OrthoDB" id="9773852at2"/>
<keyword evidence="4" id="KW-1185">Reference proteome</keyword>
<evidence type="ECO:0000259" key="2">
    <source>
        <dbReference type="Pfam" id="PF08486"/>
    </source>
</evidence>
<gene>
    <name evidence="3" type="ORF">C7S10_07545</name>
</gene>
<keyword evidence="1" id="KW-0732">Signal</keyword>
<feature type="domain" description="Sporulation stage II protein D amidase enhancer LytB N-terminal" evidence="2">
    <location>
        <begin position="197"/>
        <end position="283"/>
    </location>
</feature>
<dbReference type="InterPro" id="IPR013693">
    <property type="entry name" value="SpoIID/LytB_N"/>
</dbReference>
<dbReference type="Proteomes" id="UP000244867">
    <property type="component" value="Unassembled WGS sequence"/>
</dbReference>
<name>A0A2R7YZT7_9ACTN</name>
<accession>A0A2R7YZT7</accession>
<organism evidence="3 4">
    <name type="scientific">Nocardioides currus</name>
    <dbReference type="NCBI Taxonomy" id="2133958"/>
    <lineage>
        <taxon>Bacteria</taxon>
        <taxon>Bacillati</taxon>
        <taxon>Actinomycetota</taxon>
        <taxon>Actinomycetes</taxon>
        <taxon>Propionibacteriales</taxon>
        <taxon>Nocardioidaceae</taxon>
        <taxon>Nocardioides</taxon>
    </lineage>
</organism>